<keyword evidence="3" id="KW-1185">Reference proteome</keyword>
<comment type="caution">
    <text evidence="2">The sequence shown here is derived from an EMBL/GenBank/DDBJ whole genome shotgun (WGS) entry which is preliminary data.</text>
</comment>
<proteinExistence type="predicted"/>
<gene>
    <name evidence="2" type="ORF">AZE42_02635</name>
</gene>
<evidence type="ECO:0000313" key="2">
    <source>
        <dbReference type="EMBL" id="OJA15927.1"/>
    </source>
</evidence>
<sequence length="216" mass="23929">MYISHGATQRPAKLEHVRRLPQGFFDDPQDGIQTSTIPITHVRPSASRRRGFTASLDLRPHALLNQLSSLFRRSQRNTGVATTLQQLPRQNVSSRHRPSVIDVATAQDKQTLYVARRPERPGDKGKQTQQQQGQSQSQAQVSTSQTPLAGTTTSTSLPQVTTVGAAAAQSRPATTVIQQQRCCKPLLPSHRRPPHLRRLRQRVQPRSQNPSHGGLV</sequence>
<dbReference type="AlphaFoldDB" id="A0A1J8Q5I5"/>
<organism evidence="2 3">
    <name type="scientific">Rhizopogon vesiculosus</name>
    <dbReference type="NCBI Taxonomy" id="180088"/>
    <lineage>
        <taxon>Eukaryota</taxon>
        <taxon>Fungi</taxon>
        <taxon>Dikarya</taxon>
        <taxon>Basidiomycota</taxon>
        <taxon>Agaricomycotina</taxon>
        <taxon>Agaricomycetes</taxon>
        <taxon>Agaricomycetidae</taxon>
        <taxon>Boletales</taxon>
        <taxon>Suillineae</taxon>
        <taxon>Rhizopogonaceae</taxon>
        <taxon>Rhizopogon</taxon>
    </lineage>
</organism>
<dbReference type="EMBL" id="LVVM01002785">
    <property type="protein sequence ID" value="OJA15927.1"/>
    <property type="molecule type" value="Genomic_DNA"/>
</dbReference>
<dbReference type="OrthoDB" id="2693214at2759"/>
<reference evidence="2 3" key="1">
    <citation type="submission" date="2016-03" db="EMBL/GenBank/DDBJ databases">
        <title>Comparative genomics of the ectomycorrhizal sister species Rhizopogon vinicolor and Rhizopogon vesiculosus (Basidiomycota: Boletales) reveals a divergence of the mating type B locus.</title>
        <authorList>
            <person name="Mujic A.B."/>
            <person name="Kuo A."/>
            <person name="Tritt A."/>
            <person name="Lipzen A."/>
            <person name="Chen C."/>
            <person name="Johnson J."/>
            <person name="Sharma A."/>
            <person name="Barry K."/>
            <person name="Grigoriev I.V."/>
            <person name="Spatafora J.W."/>
        </authorList>
    </citation>
    <scope>NUCLEOTIDE SEQUENCE [LARGE SCALE GENOMIC DNA]</scope>
    <source>
        <strain evidence="2 3">AM-OR11-056</strain>
    </source>
</reference>
<evidence type="ECO:0000256" key="1">
    <source>
        <dbReference type="SAM" id="MobiDB-lite"/>
    </source>
</evidence>
<feature type="compositionally biased region" description="Basic residues" evidence="1">
    <location>
        <begin position="189"/>
        <end position="203"/>
    </location>
</feature>
<feature type="compositionally biased region" description="Polar residues" evidence="1">
    <location>
        <begin position="171"/>
        <end position="181"/>
    </location>
</feature>
<feature type="compositionally biased region" description="Low complexity" evidence="1">
    <location>
        <begin position="127"/>
        <end position="163"/>
    </location>
</feature>
<dbReference type="Proteomes" id="UP000183567">
    <property type="component" value="Unassembled WGS sequence"/>
</dbReference>
<feature type="compositionally biased region" description="Basic and acidic residues" evidence="1">
    <location>
        <begin position="116"/>
        <end position="126"/>
    </location>
</feature>
<accession>A0A1J8Q5I5</accession>
<feature type="region of interest" description="Disordered" evidence="1">
    <location>
        <begin position="86"/>
        <end position="216"/>
    </location>
</feature>
<name>A0A1J8Q5I5_9AGAM</name>
<protein>
    <submittedName>
        <fullName evidence="2">Uncharacterized protein</fullName>
    </submittedName>
</protein>
<evidence type="ECO:0000313" key="3">
    <source>
        <dbReference type="Proteomes" id="UP000183567"/>
    </source>
</evidence>